<keyword evidence="3" id="KW-1185">Reference proteome</keyword>
<name>A0ABV2REY9_9CAUL</name>
<evidence type="ECO:0000313" key="2">
    <source>
        <dbReference type="EMBL" id="MET4685141.1"/>
    </source>
</evidence>
<dbReference type="Proteomes" id="UP001549313">
    <property type="component" value="Unassembled WGS sequence"/>
</dbReference>
<dbReference type="RefSeq" id="WP_354090109.1">
    <property type="nucleotide sequence ID" value="NZ_JBEPTF010000005.1"/>
</dbReference>
<evidence type="ECO:0000256" key="1">
    <source>
        <dbReference type="SAM" id="Phobius"/>
    </source>
</evidence>
<keyword evidence="1" id="KW-0472">Membrane</keyword>
<sequence length="127" mass="13242">MIRLTLTLSSVYLAAVGLALLFVPLQFGVGAVPTDASTELIALLRLLGGPFLGIAVLNWLSRGVPAVSLQKVLIANAVGFGVVALNDVWGVATGEARELAKLFLGVHLGFTLAFLMSLRISARVSLA</sequence>
<dbReference type="EMBL" id="JBEPTF010000005">
    <property type="protein sequence ID" value="MET4685141.1"/>
    <property type="molecule type" value="Genomic_DNA"/>
</dbReference>
<protein>
    <submittedName>
        <fullName evidence="2">Uncharacterized protein</fullName>
    </submittedName>
</protein>
<organism evidence="2 3">
    <name type="scientific">Brevundimonas faecalis</name>
    <dbReference type="NCBI Taxonomy" id="947378"/>
    <lineage>
        <taxon>Bacteria</taxon>
        <taxon>Pseudomonadati</taxon>
        <taxon>Pseudomonadota</taxon>
        <taxon>Alphaproteobacteria</taxon>
        <taxon>Caulobacterales</taxon>
        <taxon>Caulobacteraceae</taxon>
        <taxon>Brevundimonas</taxon>
    </lineage>
</organism>
<comment type="caution">
    <text evidence="2">The sequence shown here is derived from an EMBL/GenBank/DDBJ whole genome shotgun (WGS) entry which is preliminary data.</text>
</comment>
<accession>A0ABV2REY9</accession>
<evidence type="ECO:0000313" key="3">
    <source>
        <dbReference type="Proteomes" id="UP001549313"/>
    </source>
</evidence>
<reference evidence="2 3" key="1">
    <citation type="submission" date="2024-06" db="EMBL/GenBank/DDBJ databases">
        <title>Sorghum-associated microbial communities from plants grown in Nebraska, USA.</title>
        <authorList>
            <person name="Schachtman D."/>
        </authorList>
    </citation>
    <scope>NUCLEOTIDE SEQUENCE [LARGE SCALE GENOMIC DNA]</scope>
    <source>
        <strain evidence="2 3">2814</strain>
    </source>
</reference>
<feature type="transmembrane region" description="Helical" evidence="1">
    <location>
        <begin position="104"/>
        <end position="122"/>
    </location>
</feature>
<feature type="transmembrane region" description="Helical" evidence="1">
    <location>
        <begin position="41"/>
        <end position="60"/>
    </location>
</feature>
<proteinExistence type="predicted"/>
<keyword evidence="1" id="KW-1133">Transmembrane helix</keyword>
<gene>
    <name evidence="2" type="ORF">ABIE19_003092</name>
</gene>
<feature type="transmembrane region" description="Helical" evidence="1">
    <location>
        <begin position="72"/>
        <end position="92"/>
    </location>
</feature>
<keyword evidence="1" id="KW-0812">Transmembrane</keyword>